<keyword evidence="2" id="KW-1185">Reference proteome</keyword>
<gene>
    <name evidence="1" type="ORF">G1C95_1790</name>
</gene>
<accession>A0A7Y0ERF6</accession>
<dbReference type="RefSeq" id="WP_169172623.1">
    <property type="nucleotide sequence ID" value="NZ_JAAIII010000005.1"/>
</dbReference>
<sequence>MTQHLNPIVIDLNEEGENIERNGITGPITNLTVYPENWPKNKPVPDEVKKWFLNGVANGSILVGHNS</sequence>
<evidence type="ECO:0000313" key="1">
    <source>
        <dbReference type="EMBL" id="NMM94603.1"/>
    </source>
</evidence>
<evidence type="ECO:0000313" key="2">
    <source>
        <dbReference type="Proteomes" id="UP000532194"/>
    </source>
</evidence>
<reference evidence="1 2" key="1">
    <citation type="submission" date="2020-02" db="EMBL/GenBank/DDBJ databases">
        <title>Characterization of phylogenetic diversity of novel bifidobacterial species isolated in Czech ZOOs.</title>
        <authorList>
            <person name="Lugli G.A."/>
            <person name="Vera N.B."/>
            <person name="Ventura M."/>
        </authorList>
    </citation>
    <scope>NUCLEOTIDE SEQUENCE [LARGE SCALE GENOMIC DNA]</scope>
    <source>
        <strain evidence="1 2">DSM 109957</strain>
    </source>
</reference>
<organism evidence="1 2">
    <name type="scientific">Bifidobacterium oedipodis</name>
    <dbReference type="NCBI Taxonomy" id="2675322"/>
    <lineage>
        <taxon>Bacteria</taxon>
        <taxon>Bacillati</taxon>
        <taxon>Actinomycetota</taxon>
        <taxon>Actinomycetes</taxon>
        <taxon>Bifidobacteriales</taxon>
        <taxon>Bifidobacteriaceae</taxon>
        <taxon>Bifidobacterium</taxon>
    </lineage>
</organism>
<dbReference type="Proteomes" id="UP000532194">
    <property type="component" value="Unassembled WGS sequence"/>
</dbReference>
<dbReference type="EMBL" id="JAAIII010000005">
    <property type="protein sequence ID" value="NMM94603.1"/>
    <property type="molecule type" value="Genomic_DNA"/>
</dbReference>
<protein>
    <submittedName>
        <fullName evidence="1">Uncharacterized protein</fullName>
    </submittedName>
</protein>
<dbReference type="AlphaFoldDB" id="A0A7Y0ERF6"/>
<comment type="caution">
    <text evidence="1">The sequence shown here is derived from an EMBL/GenBank/DDBJ whole genome shotgun (WGS) entry which is preliminary data.</text>
</comment>
<name>A0A7Y0ERF6_9BIFI</name>
<proteinExistence type="predicted"/>